<dbReference type="OrthoDB" id="5532350at2759"/>
<dbReference type="Pfam" id="PF04568">
    <property type="entry name" value="IATP"/>
    <property type="match status" value="1"/>
</dbReference>
<comment type="function">
    <text evidence="4">Inhibits the enzyme activity of ATPase.</text>
</comment>
<proteinExistence type="inferred from homology"/>
<evidence type="ECO:0000313" key="6">
    <source>
        <dbReference type="EMBL" id="KAJ5171949.1"/>
    </source>
</evidence>
<dbReference type="Proteomes" id="UP001146351">
    <property type="component" value="Unassembled WGS sequence"/>
</dbReference>
<protein>
    <recommendedName>
        <fullName evidence="4">ATPase inhibitor, mitochondrial</fullName>
    </recommendedName>
</protein>
<feature type="region of interest" description="Disordered" evidence="5">
    <location>
        <begin position="81"/>
        <end position="101"/>
    </location>
</feature>
<evidence type="ECO:0000256" key="2">
    <source>
        <dbReference type="ARBA" id="ARBA00010901"/>
    </source>
</evidence>
<evidence type="ECO:0000256" key="1">
    <source>
        <dbReference type="ARBA" id="ARBA00004173"/>
    </source>
</evidence>
<gene>
    <name evidence="6" type="ORF">N7492_004542</name>
</gene>
<comment type="similarity">
    <text evidence="2 4">Belongs to the ATPase inhibitor family.</text>
</comment>
<reference evidence="6" key="1">
    <citation type="submission" date="2022-11" db="EMBL/GenBank/DDBJ databases">
        <authorList>
            <person name="Petersen C."/>
        </authorList>
    </citation>
    <scope>NUCLEOTIDE SEQUENCE</scope>
    <source>
        <strain evidence="6">IBT 21917</strain>
    </source>
</reference>
<keyword evidence="7" id="KW-1185">Reference proteome</keyword>
<evidence type="ECO:0000256" key="5">
    <source>
        <dbReference type="SAM" id="MobiDB-lite"/>
    </source>
</evidence>
<dbReference type="GO" id="GO:0042030">
    <property type="term" value="F:ATPase inhibitor activity"/>
    <property type="evidence" value="ECO:0007669"/>
    <property type="project" value="InterPro"/>
</dbReference>
<feature type="compositionally biased region" description="Basic and acidic residues" evidence="5">
    <location>
        <begin position="81"/>
        <end position="91"/>
    </location>
</feature>
<comment type="subcellular location">
    <subcellularLocation>
        <location evidence="1">Mitochondrion</location>
    </subcellularLocation>
</comment>
<keyword evidence="3" id="KW-0496">Mitochondrion</keyword>
<sequence>MQSLARPILRVTSTPAVLRSFSVGSSIMGAGDTGAPKAHGFQSEKDQFRRREAAAEALYIKEQEMEKIKLLRQKLKEQRTHMDELDKHLEELANSQGGEQN</sequence>
<dbReference type="EMBL" id="JAPQKO010000003">
    <property type="protein sequence ID" value="KAJ5171949.1"/>
    <property type="molecule type" value="Genomic_DNA"/>
</dbReference>
<evidence type="ECO:0000313" key="7">
    <source>
        <dbReference type="Proteomes" id="UP001146351"/>
    </source>
</evidence>
<dbReference type="GO" id="GO:0005739">
    <property type="term" value="C:mitochondrion"/>
    <property type="evidence" value="ECO:0007669"/>
    <property type="project" value="UniProtKB-SubCell"/>
</dbReference>
<dbReference type="AlphaFoldDB" id="A0A9W9IA38"/>
<evidence type="ECO:0000256" key="4">
    <source>
        <dbReference type="RuleBase" id="RU368087"/>
    </source>
</evidence>
<dbReference type="InterPro" id="IPR007648">
    <property type="entry name" value="ATPase_inhibitor_mt"/>
</dbReference>
<accession>A0A9W9IA38</accession>
<dbReference type="Gene3D" id="1.20.5.500">
    <property type="entry name" value="Single helix bin"/>
    <property type="match status" value="1"/>
</dbReference>
<name>A0A9W9IA38_9EURO</name>
<comment type="caution">
    <text evidence="6">The sequence shown here is derived from an EMBL/GenBank/DDBJ whole genome shotgun (WGS) entry which is preliminary data.</text>
</comment>
<evidence type="ECO:0000256" key="3">
    <source>
        <dbReference type="ARBA" id="ARBA00023128"/>
    </source>
</evidence>
<reference evidence="6" key="2">
    <citation type="journal article" date="2023" name="IMA Fungus">
        <title>Comparative genomic study of the Penicillium genus elucidates a diverse pangenome and 15 lateral gene transfer events.</title>
        <authorList>
            <person name="Petersen C."/>
            <person name="Sorensen T."/>
            <person name="Nielsen M.R."/>
            <person name="Sondergaard T.E."/>
            <person name="Sorensen J.L."/>
            <person name="Fitzpatrick D.A."/>
            <person name="Frisvad J.C."/>
            <person name="Nielsen K.L."/>
        </authorList>
    </citation>
    <scope>NUCLEOTIDE SEQUENCE</scope>
    <source>
        <strain evidence="6">IBT 21917</strain>
    </source>
</reference>
<organism evidence="6 7">
    <name type="scientific">Penicillium capsulatum</name>
    <dbReference type="NCBI Taxonomy" id="69766"/>
    <lineage>
        <taxon>Eukaryota</taxon>
        <taxon>Fungi</taxon>
        <taxon>Dikarya</taxon>
        <taxon>Ascomycota</taxon>
        <taxon>Pezizomycotina</taxon>
        <taxon>Eurotiomycetes</taxon>
        <taxon>Eurotiomycetidae</taxon>
        <taxon>Eurotiales</taxon>
        <taxon>Aspergillaceae</taxon>
        <taxon>Penicillium</taxon>
    </lineage>
</organism>